<feature type="compositionally biased region" description="Pro residues" evidence="2">
    <location>
        <begin position="599"/>
        <end position="615"/>
    </location>
</feature>
<feature type="compositionally biased region" description="Pro residues" evidence="2">
    <location>
        <begin position="510"/>
        <end position="555"/>
    </location>
</feature>
<feature type="region of interest" description="Disordered" evidence="2">
    <location>
        <begin position="250"/>
        <end position="315"/>
    </location>
</feature>
<dbReference type="Proteomes" id="UP000186303">
    <property type="component" value="Chromosome 4"/>
</dbReference>
<protein>
    <submittedName>
        <fullName evidence="3">Similar to S.cerevisiae protein LSP1 (Eisosome core component)</fullName>
    </submittedName>
</protein>
<dbReference type="Pfam" id="PF13805">
    <property type="entry name" value="Pil1"/>
    <property type="match status" value="1"/>
</dbReference>
<name>A0A1M8A7W8_MALS4</name>
<keyword evidence="1" id="KW-0175">Coiled coil</keyword>
<dbReference type="STRING" id="1230383.A0A1M8A7W8"/>
<dbReference type="GO" id="GO:0070941">
    <property type="term" value="P:eisosome assembly"/>
    <property type="evidence" value="ECO:0007669"/>
    <property type="project" value="TreeGrafter"/>
</dbReference>
<dbReference type="GO" id="GO:0005886">
    <property type="term" value="C:plasma membrane"/>
    <property type="evidence" value="ECO:0007669"/>
    <property type="project" value="TreeGrafter"/>
</dbReference>
<dbReference type="GO" id="GO:0036286">
    <property type="term" value="C:eisosome filament"/>
    <property type="evidence" value="ECO:0007669"/>
    <property type="project" value="TreeGrafter"/>
</dbReference>
<keyword evidence="4" id="KW-1185">Reference proteome</keyword>
<reference evidence="4" key="1">
    <citation type="journal article" date="2017" name="Nucleic Acids Res.">
        <title>Proteogenomics produces comprehensive and highly accurate protein-coding gene annotation in a complete genome assembly of Malassezia sympodialis.</title>
        <authorList>
            <person name="Zhu Y."/>
            <person name="Engstroem P.G."/>
            <person name="Tellgren-Roth C."/>
            <person name="Baudo C.D."/>
            <person name="Kennell J.C."/>
            <person name="Sun S."/>
            <person name="Billmyre R.B."/>
            <person name="Schroeder M.S."/>
            <person name="Andersson A."/>
            <person name="Holm T."/>
            <person name="Sigurgeirsson B."/>
            <person name="Wu G."/>
            <person name="Sankaranarayanan S.R."/>
            <person name="Siddharthan R."/>
            <person name="Sanyal K."/>
            <person name="Lundeberg J."/>
            <person name="Nystedt B."/>
            <person name="Boekhout T."/>
            <person name="Dawson T.L. Jr."/>
            <person name="Heitman J."/>
            <person name="Scheynius A."/>
            <person name="Lehtioe J."/>
        </authorList>
    </citation>
    <scope>NUCLEOTIDE SEQUENCE [LARGE SCALE GENOMIC DNA]</scope>
    <source>
        <strain evidence="4">ATCC 42132</strain>
    </source>
</reference>
<dbReference type="OMA" id="HMPQPPM"/>
<feature type="coiled-coil region" evidence="1">
    <location>
        <begin position="102"/>
        <end position="174"/>
    </location>
</feature>
<dbReference type="OrthoDB" id="5599269at2759"/>
<dbReference type="EMBL" id="LT671824">
    <property type="protein sequence ID" value="SHO78478.1"/>
    <property type="molecule type" value="Genomic_DNA"/>
</dbReference>
<dbReference type="Gene3D" id="1.20.1270.60">
    <property type="entry name" value="Arfaptin homology (AH) domain/BAR domain"/>
    <property type="match status" value="1"/>
</dbReference>
<feature type="compositionally biased region" description="Low complexity" evidence="2">
    <location>
        <begin position="483"/>
        <end position="496"/>
    </location>
</feature>
<dbReference type="GO" id="GO:0006897">
    <property type="term" value="P:endocytosis"/>
    <property type="evidence" value="ECO:0007669"/>
    <property type="project" value="TreeGrafter"/>
</dbReference>
<evidence type="ECO:0000313" key="3">
    <source>
        <dbReference type="EMBL" id="SHO78478.1"/>
    </source>
</evidence>
<feature type="region of interest" description="Disordered" evidence="2">
    <location>
        <begin position="450"/>
        <end position="661"/>
    </location>
</feature>
<evidence type="ECO:0000313" key="4">
    <source>
        <dbReference type="Proteomes" id="UP000186303"/>
    </source>
</evidence>
<dbReference type="AlphaFoldDB" id="A0A1M8A7W8"/>
<feature type="compositionally biased region" description="Polar residues" evidence="2">
    <location>
        <begin position="281"/>
        <end position="294"/>
    </location>
</feature>
<sequence length="661" mass="71208">MSLFKKAQSAVAHNSKIPQLGNSDLKSLQDLIHTEKAYVASNAKMAVETQNTADALRVWASGEGDDLEDVLPKVAFLYEHLSRAETRYNYYVSTMRLHLKSIRSREEKYAELKNRRRSLLSKIEGMERKLAKMGPENKDLAKVTSSLRELRSDMEVLNNEMAHEEAALGDYKRHTIAEALGLKSGGLMELAEKTIVIAESCRLLVEEIPLQPTMPGTQRAPYRNEARTNRLLQEAVRQLESIHFEPRESQLNVDRAQASPVSPMAAQPRHDGLDTGAGPDMSQTMLSTHPTVPSATPGLPAHGMQPLDDREQGSQGWVAPEMPPADTVSPPPGLPTVHESQHDAYEWEEPSRRYTNVASAPSQPDLYQYVPDATSNAVNDVIPSFPPVPPSAPDVPVDDTTEDRAYFEGIGSTKALQEAAARGGGFPTMDTYRHSQPEVSGLYMPEASQVRALSPSGLRPVGAGVPRSPSDTPAPPPPPPHAMAPEYGMPMSQSMPPSIPPPSMSQSHMFPPPMPPSHMPQPPMPPSHMPQPPMPPSHMPQPPMSHSHMPPPPQSYTPSYGAAPPYAPGPPGPQMDAPLGYGSVDAPAAGPAMLAPPTVSAPPEPSVLVTAPPPASTESSMPSALPSYLASEAPPVDSARPQPAMSSSGYMPYMPTANTLP</sequence>
<accession>A0A1M8A7W8</accession>
<dbReference type="InterPro" id="IPR028245">
    <property type="entry name" value="PIL1/LSP1"/>
</dbReference>
<proteinExistence type="predicted"/>
<dbReference type="VEuPathDB" id="FungiDB:MSYG_2824"/>
<evidence type="ECO:0000256" key="2">
    <source>
        <dbReference type="SAM" id="MobiDB-lite"/>
    </source>
</evidence>
<dbReference type="PANTHER" id="PTHR31962:SF6">
    <property type="entry name" value="EISOSOME COMPONENT PIL1-DOMAIN-CONTAINING PROTEIN"/>
    <property type="match status" value="1"/>
</dbReference>
<dbReference type="GO" id="GO:0008289">
    <property type="term" value="F:lipid binding"/>
    <property type="evidence" value="ECO:0007669"/>
    <property type="project" value="TreeGrafter"/>
</dbReference>
<dbReference type="PANTHER" id="PTHR31962">
    <property type="entry name" value="SPHINGOLIPID LONG CHAIN BASE-RESPONSIVE PROTEIN PIL1"/>
    <property type="match status" value="1"/>
</dbReference>
<feature type="compositionally biased region" description="Pro residues" evidence="2">
    <location>
        <begin position="472"/>
        <end position="482"/>
    </location>
</feature>
<dbReference type="InterPro" id="IPR027267">
    <property type="entry name" value="AH/BAR_dom_sf"/>
</dbReference>
<feature type="compositionally biased region" description="Low complexity" evidence="2">
    <location>
        <begin position="586"/>
        <end position="597"/>
    </location>
</feature>
<organism evidence="3 4">
    <name type="scientific">Malassezia sympodialis (strain ATCC 42132)</name>
    <name type="common">Atopic eczema-associated yeast</name>
    <dbReference type="NCBI Taxonomy" id="1230383"/>
    <lineage>
        <taxon>Eukaryota</taxon>
        <taxon>Fungi</taxon>
        <taxon>Dikarya</taxon>
        <taxon>Basidiomycota</taxon>
        <taxon>Ustilaginomycotina</taxon>
        <taxon>Malasseziomycetes</taxon>
        <taxon>Malasseziales</taxon>
        <taxon>Malasseziaceae</taxon>
        <taxon>Malassezia</taxon>
    </lineage>
</organism>
<gene>
    <name evidence="3" type="ORF">MSYG_2824</name>
</gene>
<evidence type="ECO:0000256" key="1">
    <source>
        <dbReference type="SAM" id="Coils"/>
    </source>
</evidence>